<accession>A0ACC0HW76</accession>
<reference evidence="1 2" key="1">
    <citation type="journal article" date="2022" name="Plant J.">
        <title>Chromosome-level genome of Camellia lanceoleosa provides a valuable resource for understanding genome evolution and self-incompatibility.</title>
        <authorList>
            <person name="Gong W."/>
            <person name="Xiao S."/>
            <person name="Wang L."/>
            <person name="Liao Z."/>
            <person name="Chang Y."/>
            <person name="Mo W."/>
            <person name="Hu G."/>
            <person name="Li W."/>
            <person name="Zhao G."/>
            <person name="Zhu H."/>
            <person name="Hu X."/>
            <person name="Ji K."/>
            <person name="Xiang X."/>
            <person name="Song Q."/>
            <person name="Yuan D."/>
            <person name="Jin S."/>
            <person name="Zhang L."/>
        </authorList>
    </citation>
    <scope>NUCLEOTIDE SEQUENCE [LARGE SCALE GENOMIC DNA]</scope>
    <source>
        <strain evidence="1">SQ_2022a</strain>
    </source>
</reference>
<proteinExistence type="predicted"/>
<dbReference type="Proteomes" id="UP001060215">
    <property type="component" value="Chromosome 4"/>
</dbReference>
<dbReference type="EMBL" id="CM045761">
    <property type="protein sequence ID" value="KAI8016752.1"/>
    <property type="molecule type" value="Genomic_DNA"/>
</dbReference>
<sequence length="302" mass="34002">MDVLLTANQAFGHYYMATREYDNSVPSYIDYDKTNTTAILEYRGNYTFPSDPIFPSTNLPSFEDFIATDNFLSRLRSLASHDHPSDVPKSITTRMFITVSMNRILCPNSSCNGDTSQVKLASSLNSISFVTPNTNILSAYYWNLSGVYTTDFPDQPFSYYNFTREDLSINTTVSTQGTKVKMLNYNETIKIKFQGTNVLDTSETHPMHLHGYNFYVAGSGYGNFDPEIDPEGYNLVDPLHVNTIAVPTNGWVTVRFIANNPVRNGSTLKTSMREPPANLPQCKASFATWLQVLDDLDKYVPK</sequence>
<name>A0ACC0HW76_9ERIC</name>
<evidence type="ECO:0000313" key="1">
    <source>
        <dbReference type="EMBL" id="KAI8016752.1"/>
    </source>
</evidence>
<comment type="caution">
    <text evidence="1">The sequence shown here is derived from an EMBL/GenBank/DDBJ whole genome shotgun (WGS) entry which is preliminary data.</text>
</comment>
<keyword evidence="2" id="KW-1185">Reference proteome</keyword>
<evidence type="ECO:0000313" key="2">
    <source>
        <dbReference type="Proteomes" id="UP001060215"/>
    </source>
</evidence>
<protein>
    <submittedName>
        <fullName evidence="1">Laccase-14</fullName>
    </submittedName>
</protein>
<gene>
    <name evidence="1" type="ORF">LOK49_LG05G02873</name>
</gene>
<organism evidence="1 2">
    <name type="scientific">Camellia lanceoleosa</name>
    <dbReference type="NCBI Taxonomy" id="1840588"/>
    <lineage>
        <taxon>Eukaryota</taxon>
        <taxon>Viridiplantae</taxon>
        <taxon>Streptophyta</taxon>
        <taxon>Embryophyta</taxon>
        <taxon>Tracheophyta</taxon>
        <taxon>Spermatophyta</taxon>
        <taxon>Magnoliopsida</taxon>
        <taxon>eudicotyledons</taxon>
        <taxon>Gunneridae</taxon>
        <taxon>Pentapetalae</taxon>
        <taxon>asterids</taxon>
        <taxon>Ericales</taxon>
        <taxon>Theaceae</taxon>
        <taxon>Camellia</taxon>
    </lineage>
</organism>